<dbReference type="SMART" id="SM00530">
    <property type="entry name" value="HTH_XRE"/>
    <property type="match status" value="1"/>
</dbReference>
<keyword evidence="9" id="KW-1185">Reference proteome</keyword>
<dbReference type="SUPFAM" id="SSF47413">
    <property type="entry name" value="lambda repressor-like DNA-binding domains"/>
    <property type="match status" value="1"/>
</dbReference>
<protein>
    <submittedName>
        <fullName evidence="8">Helix-turn-helix domain-containing protein</fullName>
    </submittedName>
</protein>
<reference evidence="8" key="1">
    <citation type="submission" date="2020-10" db="EMBL/GenBank/DDBJ databases">
        <authorList>
            <person name="Lu T."/>
            <person name="Wang Q."/>
            <person name="Han X."/>
        </authorList>
    </citation>
    <scope>NUCLEOTIDE SEQUENCE</scope>
    <source>
        <strain evidence="8">WQ 366</strain>
    </source>
</reference>
<keyword evidence="4" id="KW-0238">DNA-binding</keyword>
<proteinExistence type="predicted"/>
<dbReference type="EMBL" id="JADEYP010000004">
    <property type="protein sequence ID" value="MCA5004232.1"/>
    <property type="molecule type" value="Genomic_DNA"/>
</dbReference>
<evidence type="ECO:0000259" key="7">
    <source>
        <dbReference type="PROSITE" id="PS50943"/>
    </source>
</evidence>
<accession>A0ABS7Z3S0</accession>
<dbReference type="PANTHER" id="PTHR46558">
    <property type="entry name" value="TRACRIPTIONAL REGULATORY PROTEIN-RELATED-RELATED"/>
    <property type="match status" value="1"/>
</dbReference>
<evidence type="ECO:0000256" key="6">
    <source>
        <dbReference type="SAM" id="Phobius"/>
    </source>
</evidence>
<evidence type="ECO:0000313" key="8">
    <source>
        <dbReference type="EMBL" id="MCA5004232.1"/>
    </source>
</evidence>
<evidence type="ECO:0000256" key="3">
    <source>
        <dbReference type="ARBA" id="ARBA00022989"/>
    </source>
</evidence>
<evidence type="ECO:0000256" key="2">
    <source>
        <dbReference type="ARBA" id="ARBA00022692"/>
    </source>
</evidence>
<feature type="transmembrane region" description="Helical" evidence="6">
    <location>
        <begin position="85"/>
        <end position="106"/>
    </location>
</feature>
<dbReference type="InterPro" id="IPR001387">
    <property type="entry name" value="Cro/C1-type_HTH"/>
</dbReference>
<sequence length="186" mass="21129">MTKSSINEIIKTARKTKGLTQQDLGDEAGISLRTVQRIEKGTEEISGFSLKQISKVLDIPLENLVMQNVDKISIDTNQIGSIKALYTSSLFFLLMPILGFIAPTIIGFSKQNKSEIYKKHFSRILQFHILSIVVSLYFPIFIIFKILHYKMPLDGNTILIALIFYYGITISYTLYNVFKLNKNPSV</sequence>
<keyword evidence="5 6" id="KW-0472">Membrane</keyword>
<dbReference type="InterPro" id="IPR019109">
    <property type="entry name" value="MamF_MmsF"/>
</dbReference>
<keyword evidence="2 6" id="KW-0812">Transmembrane</keyword>
<evidence type="ECO:0000256" key="1">
    <source>
        <dbReference type="ARBA" id="ARBA00004141"/>
    </source>
</evidence>
<dbReference type="RefSeq" id="WP_225551567.1">
    <property type="nucleotide sequence ID" value="NZ_JADEYP010000004.1"/>
</dbReference>
<dbReference type="PROSITE" id="PS50943">
    <property type="entry name" value="HTH_CROC1"/>
    <property type="match status" value="1"/>
</dbReference>
<comment type="subcellular location">
    <subcellularLocation>
        <location evidence="1">Membrane</location>
        <topology evidence="1">Multi-pass membrane protein</topology>
    </subcellularLocation>
</comment>
<name>A0ABS7Z3S0_9SPHI</name>
<feature type="domain" description="HTH cro/C1-type" evidence="7">
    <location>
        <begin position="10"/>
        <end position="64"/>
    </location>
</feature>
<dbReference type="CDD" id="cd00093">
    <property type="entry name" value="HTH_XRE"/>
    <property type="match status" value="1"/>
</dbReference>
<evidence type="ECO:0000313" key="9">
    <source>
        <dbReference type="Proteomes" id="UP001165302"/>
    </source>
</evidence>
<feature type="transmembrane region" description="Helical" evidence="6">
    <location>
        <begin position="127"/>
        <end position="146"/>
    </location>
</feature>
<dbReference type="Proteomes" id="UP001165302">
    <property type="component" value="Unassembled WGS sequence"/>
</dbReference>
<feature type="transmembrane region" description="Helical" evidence="6">
    <location>
        <begin position="158"/>
        <end position="178"/>
    </location>
</feature>
<dbReference type="PANTHER" id="PTHR46558:SF3">
    <property type="entry name" value="TRANSCRIPTIONAL REGULATOR"/>
    <property type="match status" value="1"/>
</dbReference>
<comment type="caution">
    <text evidence="8">The sequence shown here is derived from an EMBL/GenBank/DDBJ whole genome shotgun (WGS) entry which is preliminary data.</text>
</comment>
<keyword evidence="3 6" id="KW-1133">Transmembrane helix</keyword>
<organism evidence="8 9">
    <name type="scientific">Sphingobacterium bovistauri</name>
    <dbReference type="NCBI Taxonomy" id="2781959"/>
    <lineage>
        <taxon>Bacteria</taxon>
        <taxon>Pseudomonadati</taxon>
        <taxon>Bacteroidota</taxon>
        <taxon>Sphingobacteriia</taxon>
        <taxon>Sphingobacteriales</taxon>
        <taxon>Sphingobacteriaceae</taxon>
        <taxon>Sphingobacterium</taxon>
    </lineage>
</organism>
<gene>
    <name evidence="8" type="ORF">IPZ78_03565</name>
</gene>
<dbReference type="InterPro" id="IPR010982">
    <property type="entry name" value="Lambda_DNA-bd_dom_sf"/>
</dbReference>
<evidence type="ECO:0000256" key="4">
    <source>
        <dbReference type="ARBA" id="ARBA00023125"/>
    </source>
</evidence>
<dbReference type="Gene3D" id="1.10.260.40">
    <property type="entry name" value="lambda repressor-like DNA-binding domains"/>
    <property type="match status" value="1"/>
</dbReference>
<evidence type="ECO:0000256" key="5">
    <source>
        <dbReference type="ARBA" id="ARBA00023136"/>
    </source>
</evidence>
<dbReference type="Pfam" id="PF09685">
    <property type="entry name" value="MamF_MmsF"/>
    <property type="match status" value="1"/>
</dbReference>
<dbReference type="Pfam" id="PF01381">
    <property type="entry name" value="HTH_3"/>
    <property type="match status" value="1"/>
</dbReference>